<protein>
    <submittedName>
        <fullName evidence="1">Uncharacterized protein</fullName>
    </submittedName>
</protein>
<sequence>MMVTMNDVFTISIYLTDKPKKGNIDERKYYFFSTKMPRLNKITLERAVSNITDMLMFSPTAKNLLKEGNYRNFIQDEKHGDQQMTISQIGNMEVHSRVLFFTYAIFLSYFRFFGYRKSDNYTPILLHFKKLKFCAENSSLRINEKVSEIVLSDEEEALERYFFNRIQVTFEKLKDGSVSDMLYSIQDTYDEYYQDQIQINDEGIDLELVKFANMDGGETSFEEDPYGKIINLRNSLTEEDFDNIKRIIDDICTPKLAATYVKGLKKVLERYNVLDVWDEESIKAAKRDRSKSNVRQLEEAVRIRRLYPWEFDNIDRQQGSQLNN</sequence>
<organism evidence="1 2">
    <name type="scientific">Trichococcus palustris</name>
    <dbReference type="NCBI Taxonomy" id="140314"/>
    <lineage>
        <taxon>Bacteria</taxon>
        <taxon>Bacillati</taxon>
        <taxon>Bacillota</taxon>
        <taxon>Bacilli</taxon>
        <taxon>Lactobacillales</taxon>
        <taxon>Carnobacteriaceae</taxon>
        <taxon>Trichococcus</taxon>
    </lineage>
</organism>
<gene>
    <name evidence="1" type="ORF">Tpal_1083</name>
</gene>
<name>A0A143YET9_9LACT</name>
<keyword evidence="2" id="KW-1185">Reference proteome</keyword>
<evidence type="ECO:0000313" key="2">
    <source>
        <dbReference type="Proteomes" id="UP000242754"/>
    </source>
</evidence>
<dbReference type="RefSeq" id="WP_143596829.1">
    <property type="nucleotide sequence ID" value="NZ_FJNE01000003.1"/>
</dbReference>
<dbReference type="AlphaFoldDB" id="A0A143YET9"/>
<accession>A0A143YET9</accession>
<evidence type="ECO:0000313" key="1">
    <source>
        <dbReference type="EMBL" id="CZQ89033.1"/>
    </source>
</evidence>
<dbReference type="Proteomes" id="UP000242754">
    <property type="component" value="Unassembled WGS sequence"/>
</dbReference>
<proteinExistence type="predicted"/>
<dbReference type="EMBL" id="FJNE01000003">
    <property type="protein sequence ID" value="CZQ89033.1"/>
    <property type="molecule type" value="Genomic_DNA"/>
</dbReference>
<reference evidence="1 2" key="1">
    <citation type="submission" date="2016-02" db="EMBL/GenBank/DDBJ databases">
        <authorList>
            <person name="Wen L."/>
            <person name="He K."/>
            <person name="Yang H."/>
        </authorList>
    </citation>
    <scope>NUCLEOTIDE SEQUENCE [LARGE SCALE GENOMIC DNA]</scope>
    <source>
        <strain evidence="1">Trichococcus palustris</strain>
    </source>
</reference>